<protein>
    <submittedName>
        <fullName evidence="2">Septum site-determining protein Ssd</fullName>
    </submittedName>
</protein>
<evidence type="ECO:0000313" key="2">
    <source>
        <dbReference type="EMBL" id="MFC3898959.1"/>
    </source>
</evidence>
<evidence type="ECO:0000313" key="3">
    <source>
        <dbReference type="Proteomes" id="UP001595690"/>
    </source>
</evidence>
<dbReference type="InterPro" id="IPR050625">
    <property type="entry name" value="ParA/MinD_ATPase"/>
</dbReference>
<evidence type="ECO:0000259" key="1">
    <source>
        <dbReference type="Pfam" id="PF26563"/>
    </source>
</evidence>
<keyword evidence="3" id="KW-1185">Reference proteome</keyword>
<dbReference type="EMBL" id="JBHRZI010000057">
    <property type="protein sequence ID" value="MFC3898959.1"/>
    <property type="molecule type" value="Genomic_DNA"/>
</dbReference>
<gene>
    <name evidence="2" type="primary">ssd</name>
    <name evidence="2" type="ORF">ACFOWZ_46465</name>
</gene>
<dbReference type="Pfam" id="PF26563">
    <property type="entry name" value="Rv3660c_N"/>
    <property type="match status" value="1"/>
</dbReference>
<reference evidence="3" key="1">
    <citation type="journal article" date="2019" name="Int. J. Syst. Evol. Microbiol.">
        <title>The Global Catalogue of Microorganisms (GCM) 10K type strain sequencing project: providing services to taxonomists for standard genome sequencing and annotation.</title>
        <authorList>
            <consortium name="The Broad Institute Genomics Platform"/>
            <consortium name="The Broad Institute Genome Sequencing Center for Infectious Disease"/>
            <person name="Wu L."/>
            <person name="Ma J."/>
        </authorList>
    </citation>
    <scope>NUCLEOTIDE SEQUENCE [LARGE SCALE GENOMIC DNA]</scope>
    <source>
        <strain evidence="3">CGMCC 4.7405</strain>
    </source>
</reference>
<dbReference type="RefSeq" id="WP_382380862.1">
    <property type="nucleotide sequence ID" value="NZ_JBHRZI010000057.1"/>
</dbReference>
<dbReference type="PANTHER" id="PTHR43384:SF11">
    <property type="entry name" value="SEPTUM SITE DETERMINING PROTEIN"/>
    <property type="match status" value="1"/>
</dbReference>
<dbReference type="SUPFAM" id="SSF52540">
    <property type="entry name" value="P-loop containing nucleoside triphosphate hydrolases"/>
    <property type="match status" value="1"/>
</dbReference>
<dbReference type="NCBIfam" id="TIGR03815">
    <property type="entry name" value="CpaE_hom_Actino"/>
    <property type="match status" value="1"/>
</dbReference>
<dbReference type="Gene3D" id="3.40.50.300">
    <property type="entry name" value="P-loop containing nucleotide triphosphate hydrolases"/>
    <property type="match status" value="1"/>
</dbReference>
<dbReference type="Proteomes" id="UP001595690">
    <property type="component" value="Unassembled WGS sequence"/>
</dbReference>
<dbReference type="PANTHER" id="PTHR43384">
    <property type="entry name" value="SEPTUM SITE-DETERMINING PROTEIN MIND HOMOLOG, CHLOROPLASTIC-RELATED"/>
    <property type="match status" value="1"/>
</dbReference>
<dbReference type="InterPro" id="IPR022521">
    <property type="entry name" value="Rv3660c"/>
</dbReference>
<sequence>MTHPIALLTDDTLLDEVLRVAAAADCQLTCAPDVTSLRAQWHTAPLVLLDPPSVSACLDAGFPRRAGVLVIHGGDPPWAPAVALGADAVLELPTEGRSLVSALSDLGEGPPSDRGRVVSFVGGRGGAGASILAVACGREAVVAGGEAMLVDCDPLGGGLDLALGTESEEGARWPGVHCTGGRVPMSALRAALPTSGSLSVLACDRAGPDPEPAAVAAVLDAGRRAGNTVVCDLPRHPTAAASAALDRTDLTILVVPAEVRATAAATRLATHLLTQGRTIRLVVRGPSPGNLQATEMADVIGIPLLTQMRPEPGLPEALERGRFPRNPKGPLATAARLVLKELRP</sequence>
<proteinExistence type="predicted"/>
<dbReference type="InterPro" id="IPR059050">
    <property type="entry name" value="Rv3660c_N"/>
</dbReference>
<accession>A0ABV8CA70</accession>
<feature type="domain" description="Rv3660c-like CheY-like N-terminal" evidence="1">
    <location>
        <begin position="8"/>
        <end position="111"/>
    </location>
</feature>
<organism evidence="2 3">
    <name type="scientific">Lentzea rhizosphaerae</name>
    <dbReference type="NCBI Taxonomy" id="2041025"/>
    <lineage>
        <taxon>Bacteria</taxon>
        <taxon>Bacillati</taxon>
        <taxon>Actinomycetota</taxon>
        <taxon>Actinomycetes</taxon>
        <taxon>Pseudonocardiales</taxon>
        <taxon>Pseudonocardiaceae</taxon>
        <taxon>Lentzea</taxon>
    </lineage>
</organism>
<name>A0ABV8CA70_9PSEU</name>
<comment type="caution">
    <text evidence="2">The sequence shown here is derived from an EMBL/GenBank/DDBJ whole genome shotgun (WGS) entry which is preliminary data.</text>
</comment>
<dbReference type="InterPro" id="IPR027417">
    <property type="entry name" value="P-loop_NTPase"/>
</dbReference>